<evidence type="ECO:0000313" key="14">
    <source>
        <dbReference type="EMBL" id="PPE67930.1"/>
    </source>
</evidence>
<dbReference type="PANTHER" id="PTHR30417:SF4">
    <property type="entry name" value="1,6-ANHYDRO-N-ACETYLMURAMYL-L-ALANINE AMIDASE AMPD"/>
    <property type="match status" value="1"/>
</dbReference>
<dbReference type="PANTHER" id="PTHR30417">
    <property type="entry name" value="N-ACETYLMURAMOYL-L-ALANINE AMIDASE AMID"/>
    <property type="match status" value="1"/>
</dbReference>
<evidence type="ECO:0000256" key="2">
    <source>
        <dbReference type="ARBA" id="ARBA00001947"/>
    </source>
</evidence>
<accession>A0A2S5SYY2</accession>
<dbReference type="EMBL" id="PSNX01000001">
    <property type="protein sequence ID" value="PPE67930.1"/>
    <property type="molecule type" value="Genomic_DNA"/>
</dbReference>
<evidence type="ECO:0000256" key="3">
    <source>
        <dbReference type="ARBA" id="ARBA00004496"/>
    </source>
</evidence>
<dbReference type="GO" id="GO:0009253">
    <property type="term" value="P:peptidoglycan catabolic process"/>
    <property type="evidence" value="ECO:0007669"/>
    <property type="project" value="InterPro"/>
</dbReference>
<keyword evidence="7" id="KW-0479">Metal-binding</keyword>
<dbReference type="NCBIfam" id="NF008758">
    <property type="entry name" value="PRK11789.1"/>
    <property type="match status" value="1"/>
</dbReference>
<dbReference type="GO" id="GO:0008745">
    <property type="term" value="F:N-acetylmuramoyl-L-alanine amidase activity"/>
    <property type="evidence" value="ECO:0007669"/>
    <property type="project" value="UniProtKB-EC"/>
</dbReference>
<dbReference type="GO" id="GO:0009254">
    <property type="term" value="P:peptidoglycan turnover"/>
    <property type="evidence" value="ECO:0007669"/>
    <property type="project" value="TreeGrafter"/>
</dbReference>
<dbReference type="InterPro" id="IPR051206">
    <property type="entry name" value="NAMLAA_amidase_2"/>
</dbReference>
<evidence type="ECO:0000256" key="9">
    <source>
        <dbReference type="ARBA" id="ARBA00022833"/>
    </source>
</evidence>
<evidence type="ECO:0000259" key="13">
    <source>
        <dbReference type="SMART" id="SM00644"/>
    </source>
</evidence>
<dbReference type="RefSeq" id="WP_104299793.1">
    <property type="nucleotide sequence ID" value="NZ_PSNX01000001.1"/>
</dbReference>
<sequence length="197" mass="21860">MAVSEPPRNVLWHEGWYRLARAVPSPNHGLRPPGQVIDLVILHSISLPPGRYGGDEIERFFTNTLDWAAHPYFETLRGLEVSAHFVVQRDGGLLQFVSCERRAWHAGRSSFQGRDNCNDFSIGIELEGLEGEAFAPIQYRTLVTLLRDLRAIYPVAHVTGHEHVAPGRKSDPGPAFDWAGLQAALGWPAVCFALSPT</sequence>
<evidence type="ECO:0000256" key="5">
    <source>
        <dbReference type="ARBA" id="ARBA00011901"/>
    </source>
</evidence>
<evidence type="ECO:0000256" key="7">
    <source>
        <dbReference type="ARBA" id="ARBA00022723"/>
    </source>
</evidence>
<dbReference type="Proteomes" id="UP000238605">
    <property type="component" value="Unassembled WGS sequence"/>
</dbReference>
<keyword evidence="6" id="KW-0963">Cytoplasm</keyword>
<comment type="similarity">
    <text evidence="4">Belongs to the N-acetylmuramoyl-L-alanine amidase 2 family.</text>
</comment>
<dbReference type="InterPro" id="IPR002502">
    <property type="entry name" value="Amidase_domain"/>
</dbReference>
<proteinExistence type="inferred from homology"/>
<evidence type="ECO:0000256" key="6">
    <source>
        <dbReference type="ARBA" id="ARBA00022490"/>
    </source>
</evidence>
<keyword evidence="15" id="KW-1185">Reference proteome</keyword>
<dbReference type="CDD" id="cd06583">
    <property type="entry name" value="PGRP"/>
    <property type="match status" value="1"/>
</dbReference>
<evidence type="ECO:0000256" key="12">
    <source>
        <dbReference type="ARBA" id="ARBA00042615"/>
    </source>
</evidence>
<dbReference type="SMART" id="SM00644">
    <property type="entry name" value="Ami_2"/>
    <property type="match status" value="1"/>
</dbReference>
<organism evidence="14 15">
    <name type="scientific">Caldimonas caldifontis</name>
    <dbReference type="NCBI Taxonomy" id="1452508"/>
    <lineage>
        <taxon>Bacteria</taxon>
        <taxon>Pseudomonadati</taxon>
        <taxon>Pseudomonadota</taxon>
        <taxon>Betaproteobacteria</taxon>
        <taxon>Burkholderiales</taxon>
        <taxon>Sphaerotilaceae</taxon>
        <taxon>Caldimonas</taxon>
    </lineage>
</organism>
<name>A0A2S5SYY2_9BURK</name>
<dbReference type="Gene3D" id="3.40.80.10">
    <property type="entry name" value="Peptidoglycan recognition protein-like"/>
    <property type="match status" value="1"/>
</dbReference>
<dbReference type="AlphaFoldDB" id="A0A2S5SYY2"/>
<comment type="cofactor">
    <cofactor evidence="2">
        <name>Zn(2+)</name>
        <dbReference type="ChEBI" id="CHEBI:29105"/>
    </cofactor>
</comment>
<dbReference type="InterPro" id="IPR036505">
    <property type="entry name" value="Amidase/PGRP_sf"/>
</dbReference>
<evidence type="ECO:0000256" key="8">
    <source>
        <dbReference type="ARBA" id="ARBA00022801"/>
    </source>
</evidence>
<keyword evidence="8" id="KW-0378">Hydrolase</keyword>
<keyword evidence="9" id="KW-0862">Zinc</keyword>
<comment type="caution">
    <text evidence="14">The sequence shown here is derived from an EMBL/GenBank/DDBJ whole genome shotgun (WGS) entry which is preliminary data.</text>
</comment>
<comment type="catalytic activity">
    <reaction evidence="1">
        <text>Hydrolyzes the link between N-acetylmuramoyl residues and L-amino acid residues in certain cell-wall glycopeptides.</text>
        <dbReference type="EC" id="3.5.1.28"/>
    </reaction>
</comment>
<comment type="subcellular location">
    <subcellularLocation>
        <location evidence="3">Cytoplasm</location>
    </subcellularLocation>
</comment>
<dbReference type="SUPFAM" id="SSF55846">
    <property type="entry name" value="N-acetylmuramoyl-L-alanine amidase-like"/>
    <property type="match status" value="1"/>
</dbReference>
<feature type="domain" description="N-acetylmuramoyl-L-alanine amidase" evidence="13">
    <location>
        <begin position="25"/>
        <end position="173"/>
    </location>
</feature>
<dbReference type="GO" id="GO:0071555">
    <property type="term" value="P:cell wall organization"/>
    <property type="evidence" value="ECO:0007669"/>
    <property type="project" value="UniProtKB-KW"/>
</dbReference>
<dbReference type="GO" id="GO:0046872">
    <property type="term" value="F:metal ion binding"/>
    <property type="evidence" value="ECO:0007669"/>
    <property type="project" value="UniProtKB-KW"/>
</dbReference>
<evidence type="ECO:0000256" key="4">
    <source>
        <dbReference type="ARBA" id="ARBA00007553"/>
    </source>
</evidence>
<gene>
    <name evidence="14" type="ORF">C1704_00140</name>
</gene>
<evidence type="ECO:0000313" key="15">
    <source>
        <dbReference type="Proteomes" id="UP000238605"/>
    </source>
</evidence>
<evidence type="ECO:0000256" key="11">
    <source>
        <dbReference type="ARBA" id="ARBA00039257"/>
    </source>
</evidence>
<dbReference type="OrthoDB" id="9794842at2"/>
<dbReference type="EC" id="3.5.1.28" evidence="5"/>
<keyword evidence="10" id="KW-0961">Cell wall biogenesis/degradation</keyword>
<protein>
    <recommendedName>
        <fullName evidence="11">1,6-anhydro-N-acetylmuramyl-L-alanine amidase AmpD</fullName>
        <ecNumber evidence="5">3.5.1.28</ecNumber>
    </recommendedName>
    <alternativeName>
        <fullName evidence="12">N-acetylmuramoyl-L-alanine amidase</fullName>
    </alternativeName>
</protein>
<dbReference type="Pfam" id="PF01510">
    <property type="entry name" value="Amidase_2"/>
    <property type="match status" value="1"/>
</dbReference>
<reference evidence="14 15" key="1">
    <citation type="submission" date="2018-02" db="EMBL/GenBank/DDBJ databases">
        <title>Reclassifiation of [Polyangium] brachysporum DSM 7029 as Guopingzhaonella breviflexa gen. nov., sp. nov., a member of the family Comamonadaceae.</title>
        <authorList>
            <person name="Tang B."/>
        </authorList>
    </citation>
    <scope>NUCLEOTIDE SEQUENCE [LARGE SCALE GENOMIC DNA]</scope>
    <source>
        <strain evidence="14 15">BCRC 80649</strain>
    </source>
</reference>
<evidence type="ECO:0000256" key="10">
    <source>
        <dbReference type="ARBA" id="ARBA00023316"/>
    </source>
</evidence>
<dbReference type="GO" id="GO:0005737">
    <property type="term" value="C:cytoplasm"/>
    <property type="evidence" value="ECO:0007669"/>
    <property type="project" value="UniProtKB-SubCell"/>
</dbReference>
<evidence type="ECO:0000256" key="1">
    <source>
        <dbReference type="ARBA" id="ARBA00001561"/>
    </source>
</evidence>